<evidence type="ECO:0000313" key="4">
    <source>
        <dbReference type="Proteomes" id="UP000800092"/>
    </source>
</evidence>
<dbReference type="GO" id="GO:0016787">
    <property type="term" value="F:hydrolase activity"/>
    <property type="evidence" value="ECO:0007669"/>
    <property type="project" value="UniProtKB-KW"/>
</dbReference>
<dbReference type="Pfam" id="PF07859">
    <property type="entry name" value="Abhydrolase_3"/>
    <property type="match status" value="1"/>
</dbReference>
<keyword evidence="4" id="KW-1185">Reference proteome</keyword>
<dbReference type="Proteomes" id="UP000800092">
    <property type="component" value="Unassembled WGS sequence"/>
</dbReference>
<dbReference type="Gene3D" id="3.40.50.1820">
    <property type="entry name" value="alpha/beta hydrolase"/>
    <property type="match status" value="1"/>
</dbReference>
<organism evidence="3 4">
    <name type="scientific">Viridothelium virens</name>
    <name type="common">Speckled blister lichen</name>
    <name type="synonym">Trypethelium virens</name>
    <dbReference type="NCBI Taxonomy" id="1048519"/>
    <lineage>
        <taxon>Eukaryota</taxon>
        <taxon>Fungi</taxon>
        <taxon>Dikarya</taxon>
        <taxon>Ascomycota</taxon>
        <taxon>Pezizomycotina</taxon>
        <taxon>Dothideomycetes</taxon>
        <taxon>Dothideomycetes incertae sedis</taxon>
        <taxon>Trypetheliales</taxon>
        <taxon>Trypetheliaceae</taxon>
        <taxon>Viridothelium</taxon>
    </lineage>
</organism>
<reference evidence="3" key="1">
    <citation type="journal article" date="2020" name="Stud. Mycol.">
        <title>101 Dothideomycetes genomes: a test case for predicting lifestyles and emergence of pathogens.</title>
        <authorList>
            <person name="Haridas S."/>
            <person name="Albert R."/>
            <person name="Binder M."/>
            <person name="Bloem J."/>
            <person name="Labutti K."/>
            <person name="Salamov A."/>
            <person name="Andreopoulos B."/>
            <person name="Baker S."/>
            <person name="Barry K."/>
            <person name="Bills G."/>
            <person name="Bluhm B."/>
            <person name="Cannon C."/>
            <person name="Castanera R."/>
            <person name="Culley D."/>
            <person name="Daum C."/>
            <person name="Ezra D."/>
            <person name="Gonzalez J."/>
            <person name="Henrissat B."/>
            <person name="Kuo A."/>
            <person name="Liang C."/>
            <person name="Lipzen A."/>
            <person name="Lutzoni F."/>
            <person name="Magnuson J."/>
            <person name="Mondo S."/>
            <person name="Nolan M."/>
            <person name="Ohm R."/>
            <person name="Pangilinan J."/>
            <person name="Park H.-J."/>
            <person name="Ramirez L."/>
            <person name="Alfaro M."/>
            <person name="Sun H."/>
            <person name="Tritt A."/>
            <person name="Yoshinaga Y."/>
            <person name="Zwiers L.-H."/>
            <person name="Turgeon B."/>
            <person name="Goodwin S."/>
            <person name="Spatafora J."/>
            <person name="Crous P."/>
            <person name="Grigoriev I."/>
        </authorList>
    </citation>
    <scope>NUCLEOTIDE SEQUENCE</scope>
    <source>
        <strain evidence="3">Tuck. ex Michener</strain>
    </source>
</reference>
<proteinExistence type="predicted"/>
<dbReference type="InterPro" id="IPR013094">
    <property type="entry name" value="AB_hydrolase_3"/>
</dbReference>
<name>A0A6A6HNM9_VIRVR</name>
<evidence type="ECO:0000256" key="1">
    <source>
        <dbReference type="ARBA" id="ARBA00022801"/>
    </source>
</evidence>
<evidence type="ECO:0000313" key="3">
    <source>
        <dbReference type="EMBL" id="KAF2239696.1"/>
    </source>
</evidence>
<dbReference type="InterPro" id="IPR029058">
    <property type="entry name" value="AB_hydrolase_fold"/>
</dbReference>
<accession>A0A6A6HNM9</accession>
<protein>
    <submittedName>
        <fullName evidence="3">Alpha/beta-hydrolase</fullName>
    </submittedName>
</protein>
<dbReference type="PANTHER" id="PTHR48081">
    <property type="entry name" value="AB HYDROLASE SUPERFAMILY PROTEIN C4A8.06C"/>
    <property type="match status" value="1"/>
</dbReference>
<feature type="domain" description="Alpha/beta hydrolase fold-3" evidence="2">
    <location>
        <begin position="107"/>
        <end position="324"/>
    </location>
</feature>
<evidence type="ECO:0000259" key="2">
    <source>
        <dbReference type="Pfam" id="PF07859"/>
    </source>
</evidence>
<dbReference type="EMBL" id="ML991772">
    <property type="protein sequence ID" value="KAF2239696.1"/>
    <property type="molecule type" value="Genomic_DNA"/>
</dbReference>
<gene>
    <name evidence="3" type="ORF">EV356DRAFT_499903</name>
</gene>
<dbReference type="SUPFAM" id="SSF53474">
    <property type="entry name" value="alpha/beta-Hydrolases"/>
    <property type="match status" value="1"/>
</dbReference>
<dbReference type="AlphaFoldDB" id="A0A6A6HNM9"/>
<dbReference type="OrthoDB" id="408631at2759"/>
<dbReference type="PANTHER" id="PTHR48081:SF8">
    <property type="entry name" value="ALPHA_BETA HYDROLASE FOLD-3 DOMAIN-CONTAINING PROTEIN-RELATED"/>
    <property type="match status" value="1"/>
</dbReference>
<dbReference type="InterPro" id="IPR050300">
    <property type="entry name" value="GDXG_lipolytic_enzyme"/>
</dbReference>
<keyword evidence="1 3" id="KW-0378">Hydrolase</keyword>
<sequence length="352" mass="39494">MTQFKLSEEWKLACCISLVTELSLIDSQFERNNSVSPPPTTIDDYQIIKAQRGALAQECLKRDAFKPLVDDVQVENLKISLPEVVGHRFPIRIYRPSLTPEEKLPIMLYFHGGYWCAGDANSEDLGCRAIIARGSEVIIVSFFYRPVTDVPWHTVFSDAEYAMKWLASSAQEFGGDTSQGFLIGGAESGAHLAALCAVRARNRYPNIRLTGQVLIVPTLIAWPDPQIPRDWADRLKSHVEHADDPVLNETLYEKLVEKLNVFADARRDGDNFPMWADLRDLPPTYLAMDECDPTRDQGFLYEALLSEAGVRTRTDFYPGLPNMFVQFPDLPTTAIAGFHLSVGVSWLLNPGT</sequence>